<dbReference type="EMBL" id="CP101808">
    <property type="protein sequence ID" value="UUD36798.1"/>
    <property type="molecule type" value="Genomic_DNA"/>
</dbReference>
<keyword evidence="3" id="KW-1185">Reference proteome</keyword>
<protein>
    <recommendedName>
        <fullName evidence="4">Lipoprotein</fullName>
    </recommendedName>
</protein>
<organism evidence="2 3">
    <name type="scientific">Mycoplasmopsis equigenitalium</name>
    <dbReference type="NCBI Taxonomy" id="114883"/>
    <lineage>
        <taxon>Bacteria</taxon>
        <taxon>Bacillati</taxon>
        <taxon>Mycoplasmatota</taxon>
        <taxon>Mycoplasmoidales</taxon>
        <taxon>Metamycoplasmataceae</taxon>
        <taxon>Mycoplasmopsis</taxon>
    </lineage>
</organism>
<feature type="chain" id="PRO_5046329336" description="Lipoprotein" evidence="1">
    <location>
        <begin position="22"/>
        <end position="219"/>
    </location>
</feature>
<sequence>MSKKVLLLSFASIALAPTFTAVSCDKYVLSDKDIDFDRLENALEMKFTLDEKYEISKKTRNLIDREDKINKNFSDLEIETKKKRLVTKMLNLLILNIDESSQKIKDFFKIVFKEKGNESRIFESYKEILSHDNYCSDFTDLVITLIRFDLDLVKLKADADVFSKEWRNVLSYVLKTYEEEKINAQIRESIFALKYRSEVLKKMPAMIREYSSFCLDWLK</sequence>
<feature type="signal peptide" evidence="1">
    <location>
        <begin position="1"/>
        <end position="21"/>
    </location>
</feature>
<name>A0ABY5J204_9BACT</name>
<proteinExistence type="predicted"/>
<evidence type="ECO:0000313" key="3">
    <source>
        <dbReference type="Proteomes" id="UP001059576"/>
    </source>
</evidence>
<gene>
    <name evidence="2" type="ORF">NPA09_02775</name>
</gene>
<reference evidence="2" key="1">
    <citation type="submission" date="2022-07" db="EMBL/GenBank/DDBJ databases">
        <title>Complete genome of Mycoplasma equigenitalium type strain T37.</title>
        <authorList>
            <person name="Spergser J."/>
        </authorList>
    </citation>
    <scope>NUCLEOTIDE SEQUENCE</scope>
    <source>
        <strain evidence="2">T37</strain>
    </source>
</reference>
<dbReference type="Proteomes" id="UP001059576">
    <property type="component" value="Chromosome"/>
</dbReference>
<evidence type="ECO:0000313" key="2">
    <source>
        <dbReference type="EMBL" id="UUD36798.1"/>
    </source>
</evidence>
<evidence type="ECO:0008006" key="4">
    <source>
        <dbReference type="Google" id="ProtNLM"/>
    </source>
</evidence>
<keyword evidence="1" id="KW-0732">Signal</keyword>
<accession>A0ABY5J204</accession>
<dbReference type="PROSITE" id="PS51257">
    <property type="entry name" value="PROKAR_LIPOPROTEIN"/>
    <property type="match status" value="1"/>
</dbReference>
<evidence type="ECO:0000256" key="1">
    <source>
        <dbReference type="SAM" id="SignalP"/>
    </source>
</evidence>
<dbReference type="RefSeq" id="WP_129723068.1">
    <property type="nucleotide sequence ID" value="NZ_CP101808.1"/>
</dbReference>